<accession>A0AAV7BN55</accession>
<dbReference type="Gene3D" id="1.20.1070.10">
    <property type="entry name" value="Rhodopsin 7-helix transmembrane proteins"/>
    <property type="match status" value="1"/>
</dbReference>
<feature type="transmembrane region" description="Helical" evidence="13">
    <location>
        <begin position="141"/>
        <end position="167"/>
    </location>
</feature>
<feature type="transmembrane region" description="Helical" evidence="13">
    <location>
        <begin position="274"/>
        <end position="291"/>
    </location>
</feature>
<keyword evidence="11" id="KW-0325">Glycoprotein</keyword>
<keyword evidence="10" id="KW-0675">Receptor</keyword>
<sequence length="311" mass="35076">MESKTNSSLTSTIWLLGFHEFQSLSIFWFLIFLITYCVTMCGNLLIIVVVSSSRSLHSPMYFFLTQLSVSDILLTTTIVPNMLHTLLCDGSSMSLVGCLIQYHFFAASEILQTLLLTVMSYDRYQAICNPLHYSMVMNPTFCLGIVALVWLINLVVLLVISVTMSLLQFCGPNIIDHFFCDRDPILELSCSDTFIIEFEFMFLMTVLAACPFIIILISYIYIIITILKISTPTGRQKTFSTCSSHLAVVSTCYGSAISIYLFPNKVTAKKIPSLLYTVVTPLLNPIIYSLLNRDITQAFRNLCRSLKLDTQ</sequence>
<dbReference type="GO" id="GO:0005886">
    <property type="term" value="C:plasma membrane"/>
    <property type="evidence" value="ECO:0007669"/>
    <property type="project" value="UniProtKB-SubCell"/>
</dbReference>
<keyword evidence="7" id="KW-0297">G-protein coupled receptor</keyword>
<keyword evidence="9" id="KW-1015">Disulfide bond</keyword>
<dbReference type="EMBL" id="WNYA01000004">
    <property type="protein sequence ID" value="KAG8573936.1"/>
    <property type="molecule type" value="Genomic_DNA"/>
</dbReference>
<dbReference type="Pfam" id="PF13853">
    <property type="entry name" value="7tm_4"/>
    <property type="match status" value="1"/>
</dbReference>
<feature type="transmembrane region" description="Helical" evidence="13">
    <location>
        <begin position="26"/>
        <end position="49"/>
    </location>
</feature>
<dbReference type="InterPro" id="IPR050939">
    <property type="entry name" value="Olfactory_GPCR1"/>
</dbReference>
<organism evidence="15 16">
    <name type="scientific">Engystomops pustulosus</name>
    <name type="common">Tungara frog</name>
    <name type="synonym">Physalaemus pustulosus</name>
    <dbReference type="NCBI Taxonomy" id="76066"/>
    <lineage>
        <taxon>Eukaryota</taxon>
        <taxon>Metazoa</taxon>
        <taxon>Chordata</taxon>
        <taxon>Craniata</taxon>
        <taxon>Vertebrata</taxon>
        <taxon>Euteleostomi</taxon>
        <taxon>Amphibia</taxon>
        <taxon>Batrachia</taxon>
        <taxon>Anura</taxon>
        <taxon>Neobatrachia</taxon>
        <taxon>Hyloidea</taxon>
        <taxon>Leptodactylidae</taxon>
        <taxon>Leiuperinae</taxon>
        <taxon>Engystomops</taxon>
    </lineage>
</organism>
<feature type="domain" description="G-protein coupled receptors family 1 profile" evidence="14">
    <location>
        <begin position="42"/>
        <end position="288"/>
    </location>
</feature>
<dbReference type="AlphaFoldDB" id="A0AAV7BN55"/>
<dbReference type="PANTHER" id="PTHR24242">
    <property type="entry name" value="G-PROTEIN COUPLED RECEPTOR"/>
    <property type="match status" value="1"/>
</dbReference>
<dbReference type="PRINTS" id="PR00245">
    <property type="entry name" value="OLFACTORYR"/>
</dbReference>
<protein>
    <recommendedName>
        <fullName evidence="14">G-protein coupled receptors family 1 profile domain-containing protein</fullName>
    </recommendedName>
</protein>
<evidence type="ECO:0000256" key="9">
    <source>
        <dbReference type="ARBA" id="ARBA00023157"/>
    </source>
</evidence>
<evidence type="ECO:0000256" key="1">
    <source>
        <dbReference type="ARBA" id="ARBA00004651"/>
    </source>
</evidence>
<dbReference type="FunFam" id="1.20.1070.10:FF:000010">
    <property type="entry name" value="Olfactory receptor"/>
    <property type="match status" value="1"/>
</dbReference>
<reference evidence="15" key="1">
    <citation type="thesis" date="2020" institute="ProQuest LLC" country="789 East Eisenhower Parkway, Ann Arbor, MI, USA">
        <title>Comparative Genomics and Chromosome Evolution.</title>
        <authorList>
            <person name="Mudd A.B."/>
        </authorList>
    </citation>
    <scope>NUCLEOTIDE SEQUENCE</scope>
    <source>
        <strain evidence="15">237g6f4</strain>
        <tissue evidence="15">Blood</tissue>
    </source>
</reference>
<dbReference type="InterPro" id="IPR000276">
    <property type="entry name" value="GPCR_Rhodpsn"/>
</dbReference>
<feature type="transmembrane region" description="Helical" evidence="13">
    <location>
        <begin position="239"/>
        <end position="262"/>
    </location>
</feature>
<dbReference type="GO" id="GO:0004930">
    <property type="term" value="F:G protein-coupled receptor activity"/>
    <property type="evidence" value="ECO:0007669"/>
    <property type="project" value="UniProtKB-KW"/>
</dbReference>
<dbReference type="PRINTS" id="PR00237">
    <property type="entry name" value="GPCRRHODOPSN"/>
</dbReference>
<keyword evidence="2" id="KW-1003">Cell membrane</keyword>
<evidence type="ECO:0000256" key="8">
    <source>
        <dbReference type="ARBA" id="ARBA00023136"/>
    </source>
</evidence>
<evidence type="ECO:0000256" key="6">
    <source>
        <dbReference type="ARBA" id="ARBA00022989"/>
    </source>
</evidence>
<keyword evidence="3" id="KW-0716">Sensory transduction</keyword>
<comment type="caution">
    <text evidence="15">The sequence shown here is derived from an EMBL/GenBank/DDBJ whole genome shotgun (WGS) entry which is preliminary data.</text>
</comment>
<dbReference type="Proteomes" id="UP000824782">
    <property type="component" value="Unassembled WGS sequence"/>
</dbReference>
<feature type="transmembrane region" description="Helical" evidence="13">
    <location>
        <begin position="99"/>
        <end position="121"/>
    </location>
</feature>
<feature type="transmembrane region" description="Helical" evidence="13">
    <location>
        <begin position="201"/>
        <end position="227"/>
    </location>
</feature>
<keyword evidence="4 13" id="KW-0812">Transmembrane</keyword>
<dbReference type="GO" id="GO:0004984">
    <property type="term" value="F:olfactory receptor activity"/>
    <property type="evidence" value="ECO:0007669"/>
    <property type="project" value="InterPro"/>
</dbReference>
<feature type="transmembrane region" description="Helical" evidence="13">
    <location>
        <begin position="61"/>
        <end position="79"/>
    </location>
</feature>
<keyword evidence="12" id="KW-0807">Transducer</keyword>
<evidence type="ECO:0000256" key="5">
    <source>
        <dbReference type="ARBA" id="ARBA00022725"/>
    </source>
</evidence>
<evidence type="ECO:0000256" key="4">
    <source>
        <dbReference type="ARBA" id="ARBA00022692"/>
    </source>
</evidence>
<dbReference type="InterPro" id="IPR000725">
    <property type="entry name" value="Olfact_rcpt"/>
</dbReference>
<evidence type="ECO:0000259" key="14">
    <source>
        <dbReference type="PROSITE" id="PS50262"/>
    </source>
</evidence>
<proteinExistence type="predicted"/>
<comment type="subcellular location">
    <subcellularLocation>
        <location evidence="1">Cell membrane</location>
        <topology evidence="1">Multi-pass membrane protein</topology>
    </subcellularLocation>
</comment>
<dbReference type="SUPFAM" id="SSF81321">
    <property type="entry name" value="Family A G protein-coupled receptor-like"/>
    <property type="match status" value="1"/>
</dbReference>
<evidence type="ECO:0000313" key="16">
    <source>
        <dbReference type="Proteomes" id="UP000824782"/>
    </source>
</evidence>
<dbReference type="PROSITE" id="PS50262">
    <property type="entry name" value="G_PROTEIN_RECEP_F1_2"/>
    <property type="match status" value="1"/>
</dbReference>
<dbReference type="PANTHER" id="PTHR24242:SF253">
    <property type="entry name" value="OLFACTORY RECEPTOR-RELATED"/>
    <property type="match status" value="1"/>
</dbReference>
<dbReference type="InterPro" id="IPR017452">
    <property type="entry name" value="GPCR_Rhodpsn_7TM"/>
</dbReference>
<evidence type="ECO:0000256" key="12">
    <source>
        <dbReference type="ARBA" id="ARBA00023224"/>
    </source>
</evidence>
<evidence type="ECO:0000256" key="3">
    <source>
        <dbReference type="ARBA" id="ARBA00022606"/>
    </source>
</evidence>
<keyword evidence="5" id="KW-0552">Olfaction</keyword>
<name>A0AAV7BN55_ENGPU</name>
<keyword evidence="6 13" id="KW-1133">Transmembrane helix</keyword>
<evidence type="ECO:0000256" key="7">
    <source>
        <dbReference type="ARBA" id="ARBA00023040"/>
    </source>
</evidence>
<evidence type="ECO:0000313" key="15">
    <source>
        <dbReference type="EMBL" id="KAG8573936.1"/>
    </source>
</evidence>
<keyword evidence="16" id="KW-1185">Reference proteome</keyword>
<evidence type="ECO:0000256" key="2">
    <source>
        <dbReference type="ARBA" id="ARBA00022475"/>
    </source>
</evidence>
<evidence type="ECO:0000256" key="11">
    <source>
        <dbReference type="ARBA" id="ARBA00023180"/>
    </source>
</evidence>
<evidence type="ECO:0000256" key="10">
    <source>
        <dbReference type="ARBA" id="ARBA00023170"/>
    </source>
</evidence>
<evidence type="ECO:0000256" key="13">
    <source>
        <dbReference type="SAM" id="Phobius"/>
    </source>
</evidence>
<keyword evidence="8 13" id="KW-0472">Membrane</keyword>
<gene>
    <name evidence="15" type="ORF">GDO81_008948</name>
</gene>